<keyword evidence="1" id="KW-0732">Signal</keyword>
<dbReference type="InterPro" id="IPR038404">
    <property type="entry name" value="TRAP_DctP_sf"/>
</dbReference>
<reference evidence="2 3" key="1">
    <citation type="submission" date="2017-07" db="EMBL/GenBank/DDBJ databases">
        <title>Annotated genome sequence of Bacterioplanes sanyensis isolated from Red Sea.</title>
        <authorList>
            <person name="Rehman Z.U."/>
        </authorList>
    </citation>
    <scope>NUCLEOTIDE SEQUENCE [LARGE SCALE GENOMIC DNA]</scope>
    <source>
        <strain evidence="2 3">NV9</strain>
    </source>
</reference>
<evidence type="ECO:0000256" key="1">
    <source>
        <dbReference type="ARBA" id="ARBA00022729"/>
    </source>
</evidence>
<evidence type="ECO:0008006" key="4">
    <source>
        <dbReference type="Google" id="ProtNLM"/>
    </source>
</evidence>
<dbReference type="NCBIfam" id="NF037995">
    <property type="entry name" value="TRAP_S1"/>
    <property type="match status" value="1"/>
</dbReference>
<organism evidence="2 3">
    <name type="scientific">Bacterioplanes sanyensis</name>
    <dbReference type="NCBI Taxonomy" id="1249553"/>
    <lineage>
        <taxon>Bacteria</taxon>
        <taxon>Pseudomonadati</taxon>
        <taxon>Pseudomonadota</taxon>
        <taxon>Gammaproteobacteria</taxon>
        <taxon>Oceanospirillales</taxon>
        <taxon>Oceanospirillaceae</taxon>
        <taxon>Bacterioplanes</taxon>
    </lineage>
</organism>
<keyword evidence="3" id="KW-1185">Reference proteome</keyword>
<dbReference type="KEGG" id="bsan:CHH28_12875"/>
<evidence type="ECO:0000313" key="2">
    <source>
        <dbReference type="EMBL" id="ASP39511.1"/>
    </source>
</evidence>
<dbReference type="Pfam" id="PF03480">
    <property type="entry name" value="DctP"/>
    <property type="match status" value="1"/>
</dbReference>
<proteinExistence type="predicted"/>
<dbReference type="Proteomes" id="UP000202440">
    <property type="component" value="Chromosome"/>
</dbReference>
<dbReference type="PANTHER" id="PTHR33376">
    <property type="match status" value="1"/>
</dbReference>
<name>A0A222FM98_9GAMM</name>
<dbReference type="PROSITE" id="PS51318">
    <property type="entry name" value="TAT"/>
    <property type="match status" value="1"/>
</dbReference>
<gene>
    <name evidence="2" type="ORF">CHH28_12875</name>
</gene>
<dbReference type="RefSeq" id="WP_094060689.1">
    <property type="nucleotide sequence ID" value="NZ_CP022530.1"/>
</dbReference>
<dbReference type="PANTHER" id="PTHR33376:SF5">
    <property type="entry name" value="EXTRACYTOPLASMIC SOLUTE RECEPTOR PROTEIN"/>
    <property type="match status" value="1"/>
</dbReference>
<dbReference type="EMBL" id="CP022530">
    <property type="protein sequence ID" value="ASP39511.1"/>
    <property type="molecule type" value="Genomic_DNA"/>
</dbReference>
<dbReference type="OrthoDB" id="9776801at2"/>
<dbReference type="GO" id="GO:0055085">
    <property type="term" value="P:transmembrane transport"/>
    <property type="evidence" value="ECO:0007669"/>
    <property type="project" value="InterPro"/>
</dbReference>
<dbReference type="InterPro" id="IPR006311">
    <property type="entry name" value="TAT_signal"/>
</dbReference>
<dbReference type="AlphaFoldDB" id="A0A222FM98"/>
<evidence type="ECO:0000313" key="3">
    <source>
        <dbReference type="Proteomes" id="UP000202440"/>
    </source>
</evidence>
<accession>A0A222FM98</accession>
<protein>
    <recommendedName>
        <fullName evidence="4">C4-dicarboxylate ABC transporter substrate-binding protein</fullName>
    </recommendedName>
</protein>
<dbReference type="InterPro" id="IPR018389">
    <property type="entry name" value="DctP_fam"/>
</dbReference>
<sequence>MPLSRRRFLAASVASAVAWQYPLRAAADSEYRLRFASPYRTIEAPTSPHMHEQIKEVVERLSDGRIQVDILENGAAGIGPELMAKVSRGMVDAALVSASNLSPIAPILDILNIPFWSASNDAYDRLVRSTVWRRLIVDHINNAGAIYVWFPYVVGARTLATGKHWPQAITHPDQLVDAVVRVPSSELLRHCYTIAGGRTRRVDWGEVSKSLQLRQIDIIDPSISSLYSGPDGLRHHIAHISQIESVHDGWMAVINQNWLRSLPASLQDVMYAAGDEIQALQPKIARQADDAAKQLFSAAGVDIHQLDDEQRAHWQQRCGHQHPSWRRFKRDILGNELLFDELLAAANGDA</sequence>
<dbReference type="Gene3D" id="3.40.190.170">
    <property type="entry name" value="Bacterial extracellular solute-binding protein, family 7"/>
    <property type="match status" value="1"/>
</dbReference>